<dbReference type="Pfam" id="PF25025">
    <property type="entry name" value="EF-Ts_N"/>
    <property type="match status" value="1"/>
</dbReference>
<name>A0A1I8ECI8_WUCBA</name>
<dbReference type="InterPro" id="IPR036402">
    <property type="entry name" value="EF-Ts_dimer_sf"/>
</dbReference>
<dbReference type="STRING" id="6293.A0A1I8ECI8"/>
<dbReference type="InterPro" id="IPR018101">
    <property type="entry name" value="Transl_elong_Ts_CS"/>
</dbReference>
<dbReference type="InterPro" id="IPR009060">
    <property type="entry name" value="UBA-like_sf"/>
</dbReference>
<dbReference type="PROSITE" id="PS01127">
    <property type="entry name" value="EF_TS_2"/>
    <property type="match status" value="1"/>
</dbReference>
<dbReference type="Gene3D" id="1.10.8.10">
    <property type="entry name" value="DNA helicase RuvA subunit, C-terminal domain"/>
    <property type="match status" value="1"/>
</dbReference>
<evidence type="ECO:0000256" key="4">
    <source>
        <dbReference type="HAMAP-Rule" id="MF_03135"/>
    </source>
</evidence>
<keyword evidence="4" id="KW-0496">Mitochondrion</keyword>
<keyword evidence="3 4" id="KW-0648">Protein biosynthesis</keyword>
<accession>A0A1I8ECI8</accession>
<dbReference type="Gene3D" id="3.30.479.20">
    <property type="entry name" value="Elongation factor Ts, dimerisation domain"/>
    <property type="match status" value="2"/>
</dbReference>
<comment type="similarity">
    <text evidence="1 4">Belongs to the EF-Ts family.</text>
</comment>
<evidence type="ECO:0000313" key="6">
    <source>
        <dbReference type="WBParaSite" id="maker-PairedContig_142-snap-gene-0.11-mRNA-1"/>
    </source>
</evidence>
<dbReference type="SUPFAM" id="SSF54713">
    <property type="entry name" value="Elongation factor Ts (EF-Ts), dimerisation domain"/>
    <property type="match status" value="2"/>
</dbReference>
<comment type="function">
    <text evidence="4">Associates with the EF-Tu.GDP complex and induces the exchange of GDP to GTP. It remains bound to the aminoacyl-tRNA.EF-Tu.GTP complex up to the GTP hydrolysis stage on the ribosome.</text>
</comment>
<protein>
    <recommendedName>
        <fullName evidence="4">Elongation factor Ts, mitochondrial</fullName>
        <shortName evidence="4">EF-Ts</shortName>
        <shortName evidence="4">EF-TsMt</shortName>
    </recommendedName>
</protein>
<dbReference type="InterPro" id="IPR001816">
    <property type="entry name" value="Transl_elong_EFTs/EF1B"/>
</dbReference>
<dbReference type="AlphaFoldDB" id="A0A1I8ECI8"/>
<evidence type="ECO:0000259" key="5">
    <source>
        <dbReference type="Pfam" id="PF00889"/>
    </source>
</evidence>
<keyword evidence="2 4" id="KW-0251">Elongation factor</keyword>
<reference evidence="6" key="1">
    <citation type="submission" date="2016-11" db="UniProtKB">
        <authorList>
            <consortium name="WormBaseParasite"/>
        </authorList>
    </citation>
    <scope>IDENTIFICATION</scope>
    <source>
        <strain evidence="6">pt0022</strain>
    </source>
</reference>
<dbReference type="GO" id="GO:0070125">
    <property type="term" value="P:mitochondrial translational elongation"/>
    <property type="evidence" value="ECO:0007669"/>
    <property type="project" value="TreeGrafter"/>
</dbReference>
<dbReference type="GO" id="GO:0003746">
    <property type="term" value="F:translation elongation factor activity"/>
    <property type="evidence" value="ECO:0007669"/>
    <property type="project" value="UniProtKB-UniRule"/>
</dbReference>
<proteinExistence type="inferred from homology"/>
<dbReference type="CDD" id="cd14275">
    <property type="entry name" value="UBA_EF-Ts"/>
    <property type="match status" value="1"/>
</dbReference>
<dbReference type="HAMAP" id="MF_00050">
    <property type="entry name" value="EF_Ts"/>
    <property type="match status" value="1"/>
</dbReference>
<organism evidence="6">
    <name type="scientific">Wuchereria bancrofti</name>
    <dbReference type="NCBI Taxonomy" id="6293"/>
    <lineage>
        <taxon>Eukaryota</taxon>
        <taxon>Metazoa</taxon>
        <taxon>Ecdysozoa</taxon>
        <taxon>Nematoda</taxon>
        <taxon>Chromadorea</taxon>
        <taxon>Rhabditida</taxon>
        <taxon>Spirurina</taxon>
        <taxon>Spiruromorpha</taxon>
        <taxon>Filarioidea</taxon>
        <taxon>Onchocercidae</taxon>
        <taxon>Wuchereria</taxon>
    </lineage>
</organism>
<dbReference type="InterPro" id="IPR014039">
    <property type="entry name" value="Transl_elong_EFTs/EF1B_dimer"/>
</dbReference>
<sequence>MSTADTVTLVKTLACSCLIQSVKFDTWTLVVTCPLMYKICLVNNKEGPSTVRISFGGVFCKILEAKRKYLVSYTNFELMDLMIASRQVIRSVLRKSSNRLCSANVVALTSGSTKEALKELRRKTGYSYVNCRKALNEFGLDNLDEAIKWLKKRAIEEGWEKAAKLGDRPTRQGIVSVITKGNKAAVVELNCETDFVSRNEDFKRLVEDVTKAVLRATHRDGTITHGFELLNSNINSLKTSENGMLVKDLITKAIGRLGENITLSRAQLILAPPDVQLFGYAHPKEGTDRVCMGRYVSVVGLKRSNKTNFPTEKLGFQLCQHVVGMRSLTLGTPLPVKKISIKNEVPQDDEINAFYNGEVTHIDENETQLLRQSFMLNPSQTVHEYVTGHGASIVDFYRTELSNNVNEDLQNYLSYIHKILSSQAISAAQQYLFIAAYPSFVATCLSHQERKDAFFCIY</sequence>
<evidence type="ECO:0000256" key="1">
    <source>
        <dbReference type="ARBA" id="ARBA00005532"/>
    </source>
</evidence>
<dbReference type="PANTHER" id="PTHR11741">
    <property type="entry name" value="ELONGATION FACTOR TS"/>
    <property type="match status" value="1"/>
</dbReference>
<dbReference type="GO" id="GO:0005739">
    <property type="term" value="C:mitochondrion"/>
    <property type="evidence" value="ECO:0007669"/>
    <property type="project" value="UniProtKB-SubCell"/>
</dbReference>
<comment type="subcellular location">
    <subcellularLocation>
        <location evidence="4">Mitochondrion</location>
    </subcellularLocation>
</comment>
<dbReference type="PANTHER" id="PTHR11741:SF0">
    <property type="entry name" value="ELONGATION FACTOR TS, MITOCHONDRIAL"/>
    <property type="match status" value="1"/>
</dbReference>
<evidence type="ECO:0000256" key="2">
    <source>
        <dbReference type="ARBA" id="ARBA00022768"/>
    </source>
</evidence>
<dbReference type="Pfam" id="PF00889">
    <property type="entry name" value="EF_TS"/>
    <property type="match status" value="1"/>
</dbReference>
<evidence type="ECO:0000256" key="3">
    <source>
        <dbReference type="ARBA" id="ARBA00022917"/>
    </source>
</evidence>
<dbReference type="WBParaSite" id="maker-PairedContig_142-snap-gene-0.11-mRNA-1">
    <property type="protein sequence ID" value="maker-PairedContig_142-snap-gene-0.11-mRNA-1"/>
    <property type="gene ID" value="maker-PairedContig_142-snap-gene-0.11"/>
</dbReference>
<dbReference type="SUPFAM" id="SSF46934">
    <property type="entry name" value="UBA-like"/>
    <property type="match status" value="1"/>
</dbReference>
<feature type="domain" description="Translation elongation factor EFTs/EF1B dimerisation" evidence="5">
    <location>
        <begin position="184"/>
        <end position="401"/>
    </location>
</feature>